<evidence type="ECO:0000313" key="3">
    <source>
        <dbReference type="Proteomes" id="UP000662818"/>
    </source>
</evidence>
<sequence>MIATFLTGAKKAFDPELPGDTDLYGGGLELDSLEAAELSAMLEDEFGTDPFSAGEEMPETVGEVLAFYEAAATA</sequence>
<protein>
    <recommendedName>
        <fullName evidence="1">Carrier domain-containing protein</fullName>
    </recommendedName>
</protein>
<accession>A0ABX7PQZ0</accession>
<gene>
    <name evidence="2" type="ORF">CFH99_20685</name>
</gene>
<feature type="domain" description="Carrier" evidence="1">
    <location>
        <begin position="17"/>
        <end position="49"/>
    </location>
</feature>
<dbReference type="Proteomes" id="UP000662818">
    <property type="component" value="Chromosome"/>
</dbReference>
<proteinExistence type="predicted"/>
<reference evidence="2 3" key="1">
    <citation type="submission" date="2017-06" db="EMBL/GenBank/DDBJ databases">
        <title>Complete Genome Sequence of the Soil Carbazole-Degrading Bacterium Nocardioides aromaticivorans IC177.</title>
        <authorList>
            <person name="Vejarano F."/>
            <person name="Suzuki-Minakuchi C."/>
            <person name="Ohtsubo Y."/>
            <person name="Tsuda M."/>
            <person name="Okada K."/>
            <person name="Nojiri H."/>
        </authorList>
    </citation>
    <scope>NUCLEOTIDE SEQUENCE [LARGE SCALE GENOMIC DNA]</scope>
    <source>
        <strain evidence="2 3">IC177</strain>
    </source>
</reference>
<dbReference type="InterPro" id="IPR036736">
    <property type="entry name" value="ACP-like_sf"/>
</dbReference>
<keyword evidence="3" id="KW-1185">Reference proteome</keyword>
<dbReference type="Gene3D" id="1.10.1200.10">
    <property type="entry name" value="ACP-like"/>
    <property type="match status" value="1"/>
</dbReference>
<dbReference type="Pfam" id="PF00550">
    <property type="entry name" value="PP-binding"/>
    <property type="match status" value="1"/>
</dbReference>
<evidence type="ECO:0000259" key="1">
    <source>
        <dbReference type="Pfam" id="PF00550"/>
    </source>
</evidence>
<dbReference type="EMBL" id="CP022295">
    <property type="protein sequence ID" value="QSR28043.1"/>
    <property type="molecule type" value="Genomic_DNA"/>
</dbReference>
<dbReference type="InterPro" id="IPR009081">
    <property type="entry name" value="PP-bd_ACP"/>
</dbReference>
<evidence type="ECO:0000313" key="2">
    <source>
        <dbReference type="EMBL" id="QSR28043.1"/>
    </source>
</evidence>
<organism evidence="2 3">
    <name type="scientific">Nocardioides aromaticivorans</name>
    <dbReference type="NCBI Taxonomy" id="200618"/>
    <lineage>
        <taxon>Bacteria</taxon>
        <taxon>Bacillati</taxon>
        <taxon>Actinomycetota</taxon>
        <taxon>Actinomycetes</taxon>
        <taxon>Propionibacteriales</taxon>
        <taxon>Nocardioidaceae</taxon>
        <taxon>Nocardioides</taxon>
    </lineage>
</organism>
<name>A0ABX7PQZ0_9ACTN</name>
<dbReference type="SUPFAM" id="SSF47336">
    <property type="entry name" value="ACP-like"/>
    <property type="match status" value="1"/>
</dbReference>